<accession>A0A1B9ICW8</accession>
<keyword evidence="5" id="KW-1185">Reference proteome</keyword>
<keyword evidence="2" id="KW-0812">Transmembrane</keyword>
<reference evidence="4" key="4">
    <citation type="submission" date="2024-02" db="EMBL/GenBank/DDBJ databases">
        <title>Comparative genomics of Cryptococcus and Kwoniella reveals pathogenesis evolution and contrasting modes of karyotype evolution via chromosome fusion or intercentromeric recombination.</title>
        <authorList>
            <person name="Coelho M.A."/>
            <person name="David-Palma M."/>
            <person name="Shea T."/>
            <person name="Bowers K."/>
            <person name="McGinley-Smith S."/>
            <person name="Mohammad A.W."/>
            <person name="Gnirke A."/>
            <person name="Yurkov A.M."/>
            <person name="Nowrousian M."/>
            <person name="Sun S."/>
            <person name="Cuomo C.A."/>
            <person name="Heitman J."/>
        </authorList>
    </citation>
    <scope>NUCLEOTIDE SEQUENCE</scope>
    <source>
        <strain evidence="4">CBS 10737</strain>
    </source>
</reference>
<protein>
    <submittedName>
        <fullName evidence="3">Uncharacterized protein</fullName>
    </submittedName>
</protein>
<proteinExistence type="predicted"/>
<keyword evidence="2" id="KW-1133">Transmembrane helix</keyword>
<gene>
    <name evidence="3" type="ORF">I206_00755</name>
    <name evidence="4" type="ORF">I206_100570</name>
</gene>
<evidence type="ECO:0000313" key="5">
    <source>
        <dbReference type="Proteomes" id="UP000094020"/>
    </source>
</evidence>
<keyword evidence="2" id="KW-0472">Membrane</keyword>
<feature type="compositionally biased region" description="Polar residues" evidence="1">
    <location>
        <begin position="173"/>
        <end position="192"/>
    </location>
</feature>
<dbReference type="RefSeq" id="XP_019014671.1">
    <property type="nucleotide sequence ID" value="XM_019152533.1"/>
</dbReference>
<evidence type="ECO:0000313" key="4">
    <source>
        <dbReference type="EMBL" id="WWC66666.1"/>
    </source>
</evidence>
<dbReference type="EMBL" id="KI894007">
    <property type="protein sequence ID" value="OCF53452.1"/>
    <property type="molecule type" value="Genomic_DNA"/>
</dbReference>
<dbReference type="Proteomes" id="UP000094020">
    <property type="component" value="Chromosome 1"/>
</dbReference>
<evidence type="ECO:0000256" key="2">
    <source>
        <dbReference type="SAM" id="Phobius"/>
    </source>
</evidence>
<reference evidence="3" key="3">
    <citation type="submission" date="2016-07" db="EMBL/GenBank/DDBJ databases">
        <title>Evolution of pathogenesis and genome organization in the Tremellales.</title>
        <authorList>
            <person name="Cuomo C."/>
            <person name="Litvintseva A."/>
            <person name="Heitman J."/>
            <person name="Chen Y."/>
            <person name="Sun S."/>
            <person name="Springer D."/>
            <person name="Dromer F."/>
            <person name="Young S."/>
            <person name="Zeng Q."/>
            <person name="Chapman S."/>
            <person name="Gujja S."/>
            <person name="Saif S."/>
            <person name="Birren B."/>
        </authorList>
    </citation>
    <scope>NUCLEOTIDE SEQUENCE</scope>
    <source>
        <strain evidence="3">CBS 10737</strain>
    </source>
</reference>
<dbReference type="GeneID" id="30169124"/>
<evidence type="ECO:0000256" key="1">
    <source>
        <dbReference type="SAM" id="MobiDB-lite"/>
    </source>
</evidence>
<feature type="region of interest" description="Disordered" evidence="1">
    <location>
        <begin position="173"/>
        <end position="219"/>
    </location>
</feature>
<evidence type="ECO:0000313" key="3">
    <source>
        <dbReference type="EMBL" id="OCF53452.1"/>
    </source>
</evidence>
<reference evidence="4" key="2">
    <citation type="submission" date="2013-07" db="EMBL/GenBank/DDBJ databases">
        <authorList>
            <consortium name="The Broad Institute Genome Sequencing Platform"/>
            <person name="Cuomo C."/>
            <person name="Litvintseva A."/>
            <person name="Chen Y."/>
            <person name="Heitman J."/>
            <person name="Sun S."/>
            <person name="Springer D."/>
            <person name="Dromer F."/>
            <person name="Young S.K."/>
            <person name="Zeng Q."/>
            <person name="Gargeya S."/>
            <person name="Fitzgerald M."/>
            <person name="Abouelleil A."/>
            <person name="Alvarado L."/>
            <person name="Berlin A.M."/>
            <person name="Chapman S.B."/>
            <person name="Dewar J."/>
            <person name="Goldberg J."/>
            <person name="Griggs A."/>
            <person name="Gujja S."/>
            <person name="Hansen M."/>
            <person name="Howarth C."/>
            <person name="Imamovic A."/>
            <person name="Larimer J."/>
            <person name="McCowan C."/>
            <person name="Murphy C."/>
            <person name="Pearson M."/>
            <person name="Priest M."/>
            <person name="Roberts A."/>
            <person name="Saif S."/>
            <person name="Shea T."/>
            <person name="Sykes S."/>
            <person name="Wortman J."/>
            <person name="Nusbaum C."/>
            <person name="Birren B."/>
        </authorList>
    </citation>
    <scope>NUCLEOTIDE SEQUENCE</scope>
    <source>
        <strain evidence="4">CBS 10737</strain>
    </source>
</reference>
<feature type="region of interest" description="Disordered" evidence="1">
    <location>
        <begin position="1"/>
        <end position="28"/>
    </location>
</feature>
<feature type="transmembrane region" description="Helical" evidence="2">
    <location>
        <begin position="77"/>
        <end position="98"/>
    </location>
</feature>
<feature type="compositionally biased region" description="Low complexity" evidence="1">
    <location>
        <begin position="193"/>
        <end position="205"/>
    </location>
</feature>
<feature type="compositionally biased region" description="Basic and acidic residues" evidence="1">
    <location>
        <begin position="208"/>
        <end position="219"/>
    </location>
</feature>
<reference evidence="3" key="1">
    <citation type="submission" date="2013-07" db="EMBL/GenBank/DDBJ databases">
        <title>The Genome Sequence of Cryptococcus pinus CBS10737.</title>
        <authorList>
            <consortium name="The Broad Institute Genome Sequencing Platform"/>
            <person name="Cuomo C."/>
            <person name="Litvintseva A."/>
            <person name="Chen Y."/>
            <person name="Heitman J."/>
            <person name="Sun S."/>
            <person name="Springer D."/>
            <person name="Dromer F."/>
            <person name="Young S.K."/>
            <person name="Zeng Q."/>
            <person name="Gargeya S."/>
            <person name="Fitzgerald M."/>
            <person name="Abouelleil A."/>
            <person name="Alvarado L."/>
            <person name="Berlin A.M."/>
            <person name="Chapman S.B."/>
            <person name="Dewar J."/>
            <person name="Goldberg J."/>
            <person name="Griggs A."/>
            <person name="Gujja S."/>
            <person name="Hansen M."/>
            <person name="Howarth C."/>
            <person name="Imamovic A."/>
            <person name="Larimer J."/>
            <person name="McCowan C."/>
            <person name="Murphy C."/>
            <person name="Pearson M."/>
            <person name="Priest M."/>
            <person name="Roberts A."/>
            <person name="Saif S."/>
            <person name="Shea T."/>
            <person name="Sykes S."/>
            <person name="Wortman J."/>
            <person name="Nusbaum C."/>
            <person name="Birren B."/>
        </authorList>
    </citation>
    <scope>NUCLEOTIDE SEQUENCE [LARGE SCALE GENOMIC DNA]</scope>
    <source>
        <strain evidence="3">CBS 10737</strain>
    </source>
</reference>
<feature type="compositionally biased region" description="Low complexity" evidence="1">
    <location>
        <begin position="8"/>
        <end position="25"/>
    </location>
</feature>
<dbReference type="AlphaFoldDB" id="A0A1B9ICW8"/>
<dbReference type="EMBL" id="CP144519">
    <property type="protein sequence ID" value="WWC66666.1"/>
    <property type="molecule type" value="Genomic_DNA"/>
</dbReference>
<sequence length="219" mass="24181">METGTPLSSSSSTASKSSFSSGSISKTTPTSVMKSIIETTASYTQSMTSPIDLKQNSNDNPLDSTSLKSLAKSLPTYLIVGGTIIGILLLITFTNWFIKRRKRRMRFGNDDDNDNDEVEVNNKGWNKISNKRIVNLEKGLNPIKTIDECSSVGISSTEFTPKKEKENIIFQTPIRNQQSSSNLRISTDLNQDTPTTSQTSSPMSSRIGSHENLMKMNEK</sequence>
<dbReference type="KEGG" id="kpin:30169124"/>
<organism evidence="3">
    <name type="scientific">Kwoniella pini CBS 10737</name>
    <dbReference type="NCBI Taxonomy" id="1296096"/>
    <lineage>
        <taxon>Eukaryota</taxon>
        <taxon>Fungi</taxon>
        <taxon>Dikarya</taxon>
        <taxon>Basidiomycota</taxon>
        <taxon>Agaricomycotina</taxon>
        <taxon>Tremellomycetes</taxon>
        <taxon>Tremellales</taxon>
        <taxon>Cryptococcaceae</taxon>
        <taxon>Kwoniella</taxon>
    </lineage>
</organism>
<name>A0A1B9ICW8_9TREE</name>